<feature type="transmembrane region" description="Helical" evidence="1">
    <location>
        <begin position="12"/>
        <end position="30"/>
    </location>
</feature>
<dbReference type="EMBL" id="BSXU01005580">
    <property type="protein sequence ID" value="GMG54757.1"/>
    <property type="molecule type" value="Genomic_DNA"/>
</dbReference>
<feature type="transmembrane region" description="Helical" evidence="1">
    <location>
        <begin position="61"/>
        <end position="82"/>
    </location>
</feature>
<keyword evidence="1" id="KW-1133">Transmembrane helix</keyword>
<evidence type="ECO:0000313" key="3">
    <source>
        <dbReference type="Proteomes" id="UP001165063"/>
    </source>
</evidence>
<protein>
    <submittedName>
        <fullName evidence="2">Unnamed protein product</fullName>
    </submittedName>
</protein>
<sequence>MPHSQKLLRLNRVLLVDFHLVLVWLSVGFIELEHTILVDVLIQLLGTMLTFLHIYVYQGIFLLLGLGIKFIATVVNILPLWFSGGKHDKRITDLGIAVAGSGGTKFITLVYNDF</sequence>
<gene>
    <name evidence="2" type="ORF">Amon01_000747700</name>
</gene>
<comment type="caution">
    <text evidence="2">The sequence shown here is derived from an EMBL/GenBank/DDBJ whole genome shotgun (WGS) entry which is preliminary data.</text>
</comment>
<evidence type="ECO:0000256" key="1">
    <source>
        <dbReference type="SAM" id="Phobius"/>
    </source>
</evidence>
<keyword evidence="1" id="KW-0472">Membrane</keyword>
<evidence type="ECO:0000313" key="2">
    <source>
        <dbReference type="EMBL" id="GMG54757.1"/>
    </source>
</evidence>
<keyword evidence="3" id="KW-1185">Reference proteome</keyword>
<name>A0A9W6Z3D5_AMBMO</name>
<feature type="transmembrane region" description="Helical" evidence="1">
    <location>
        <begin position="36"/>
        <end position="56"/>
    </location>
</feature>
<reference evidence="2" key="1">
    <citation type="submission" date="2023-04" db="EMBL/GenBank/DDBJ databases">
        <title>Ambrosiozyma monospora NBRC 1965.</title>
        <authorList>
            <person name="Ichikawa N."/>
            <person name="Sato H."/>
            <person name="Tonouchi N."/>
        </authorList>
    </citation>
    <scope>NUCLEOTIDE SEQUENCE</scope>
    <source>
        <strain evidence="2">NBRC 1965</strain>
    </source>
</reference>
<proteinExistence type="predicted"/>
<dbReference type="AlphaFoldDB" id="A0A9W6Z3D5"/>
<organism evidence="2 3">
    <name type="scientific">Ambrosiozyma monospora</name>
    <name type="common">Yeast</name>
    <name type="synonym">Endomycopsis monosporus</name>
    <dbReference type="NCBI Taxonomy" id="43982"/>
    <lineage>
        <taxon>Eukaryota</taxon>
        <taxon>Fungi</taxon>
        <taxon>Dikarya</taxon>
        <taxon>Ascomycota</taxon>
        <taxon>Saccharomycotina</taxon>
        <taxon>Pichiomycetes</taxon>
        <taxon>Pichiales</taxon>
        <taxon>Pichiaceae</taxon>
        <taxon>Ambrosiozyma</taxon>
    </lineage>
</organism>
<dbReference type="Proteomes" id="UP001165063">
    <property type="component" value="Unassembled WGS sequence"/>
</dbReference>
<accession>A0A9W6Z3D5</accession>
<keyword evidence="1" id="KW-0812">Transmembrane</keyword>